<evidence type="ECO:0000259" key="6">
    <source>
        <dbReference type="Pfam" id="PF00462"/>
    </source>
</evidence>
<dbReference type="InterPro" id="IPR002109">
    <property type="entry name" value="Glutaredoxin"/>
</dbReference>
<evidence type="ECO:0000256" key="2">
    <source>
        <dbReference type="ARBA" id="ARBA00022723"/>
    </source>
</evidence>
<keyword evidence="1" id="KW-0001">2Fe-2S</keyword>
<dbReference type="PANTHER" id="PTHR10293:SF16">
    <property type="entry name" value="GLUTAREDOXIN-RELATED PROTEIN 5, MITOCHONDRIAL"/>
    <property type="match status" value="1"/>
</dbReference>
<reference evidence="7 8" key="1">
    <citation type="journal article" date="2016" name="Mol. Biol. Evol.">
        <title>Comparative Genomics of Early-Diverging Mushroom-Forming Fungi Provides Insights into the Origins of Lignocellulose Decay Capabilities.</title>
        <authorList>
            <person name="Nagy L.G."/>
            <person name="Riley R."/>
            <person name="Tritt A."/>
            <person name="Adam C."/>
            <person name="Daum C."/>
            <person name="Floudas D."/>
            <person name="Sun H."/>
            <person name="Yadav J.S."/>
            <person name="Pangilinan J."/>
            <person name="Larsson K.H."/>
            <person name="Matsuura K."/>
            <person name="Barry K."/>
            <person name="Labutti K."/>
            <person name="Kuo R."/>
            <person name="Ohm R.A."/>
            <person name="Bhattacharya S.S."/>
            <person name="Shirouzu T."/>
            <person name="Yoshinaga Y."/>
            <person name="Martin F.M."/>
            <person name="Grigoriev I.V."/>
            <person name="Hibbett D.S."/>
        </authorList>
    </citation>
    <scope>NUCLEOTIDE SEQUENCE [LARGE SCALE GENOMIC DNA]</scope>
    <source>
        <strain evidence="7 8">HHB12733</strain>
    </source>
</reference>
<evidence type="ECO:0000313" key="7">
    <source>
        <dbReference type="EMBL" id="KZT54951.1"/>
    </source>
</evidence>
<dbReference type="InterPro" id="IPR033658">
    <property type="entry name" value="GRX_PICOT-like"/>
</dbReference>
<sequence length="174" mass="19550">MSFRTAARIAFAPRRTLASTFLSNPSFCRRFLSVEHRKAIDDAVHKYPLVLFMKGTPDQPQCGFSRAVCQILDVQGVPQNKIKSFNVLEDEELRNGIKEYSPYDREWPTIPQLYVNGEFVGGCDIVLSSEHFHSTQNGDRGDTDTVHQNGELEELLAKNGLAPPLPEQATEQAK</sequence>
<dbReference type="AlphaFoldDB" id="A0A165EIR1"/>
<evidence type="ECO:0000256" key="3">
    <source>
        <dbReference type="ARBA" id="ARBA00023004"/>
    </source>
</evidence>
<evidence type="ECO:0000256" key="5">
    <source>
        <dbReference type="ARBA" id="ARBA00023284"/>
    </source>
</evidence>
<dbReference type="SUPFAM" id="SSF52833">
    <property type="entry name" value="Thioredoxin-like"/>
    <property type="match status" value="1"/>
</dbReference>
<dbReference type="OrthoDB" id="415696at2759"/>
<protein>
    <submittedName>
        <fullName evidence="7">Mitochondrial monothiol glutaredoxin-5-like protein</fullName>
    </submittedName>
</protein>
<dbReference type="FunCoup" id="A0A165EIR1">
    <property type="interactions" value="271"/>
</dbReference>
<accession>A0A165EIR1</accession>
<keyword evidence="3" id="KW-0408">Iron</keyword>
<dbReference type="GO" id="GO:0005759">
    <property type="term" value="C:mitochondrial matrix"/>
    <property type="evidence" value="ECO:0007669"/>
    <property type="project" value="TreeGrafter"/>
</dbReference>
<dbReference type="Pfam" id="PF00462">
    <property type="entry name" value="Glutaredoxin"/>
    <property type="match status" value="1"/>
</dbReference>
<evidence type="ECO:0000313" key="8">
    <source>
        <dbReference type="Proteomes" id="UP000076842"/>
    </source>
</evidence>
<organism evidence="7 8">
    <name type="scientific">Calocera cornea HHB12733</name>
    <dbReference type="NCBI Taxonomy" id="1353952"/>
    <lineage>
        <taxon>Eukaryota</taxon>
        <taxon>Fungi</taxon>
        <taxon>Dikarya</taxon>
        <taxon>Basidiomycota</taxon>
        <taxon>Agaricomycotina</taxon>
        <taxon>Dacrymycetes</taxon>
        <taxon>Dacrymycetales</taxon>
        <taxon>Dacrymycetaceae</taxon>
        <taxon>Calocera</taxon>
    </lineage>
</organism>
<dbReference type="InterPro" id="IPR036249">
    <property type="entry name" value="Thioredoxin-like_sf"/>
</dbReference>
<dbReference type="Gene3D" id="3.40.30.10">
    <property type="entry name" value="Glutaredoxin"/>
    <property type="match status" value="1"/>
</dbReference>
<dbReference type="GO" id="GO:0015036">
    <property type="term" value="F:disulfide oxidoreductase activity"/>
    <property type="evidence" value="ECO:0007669"/>
    <property type="project" value="UniProtKB-ARBA"/>
</dbReference>
<dbReference type="Proteomes" id="UP000076842">
    <property type="component" value="Unassembled WGS sequence"/>
</dbReference>
<keyword evidence="5" id="KW-0676">Redox-active center</keyword>
<dbReference type="CDD" id="cd03028">
    <property type="entry name" value="GRX_PICOT_like"/>
    <property type="match status" value="1"/>
</dbReference>
<gene>
    <name evidence="7" type="ORF">CALCODRAFT_556693</name>
</gene>
<dbReference type="PROSITE" id="PS51354">
    <property type="entry name" value="GLUTAREDOXIN_2"/>
    <property type="match status" value="1"/>
</dbReference>
<evidence type="ECO:0000256" key="4">
    <source>
        <dbReference type="ARBA" id="ARBA00023014"/>
    </source>
</evidence>
<keyword evidence="2" id="KW-0479">Metal-binding</keyword>
<feature type="domain" description="Glutaredoxin" evidence="6">
    <location>
        <begin position="50"/>
        <end position="120"/>
    </location>
</feature>
<dbReference type="PANTHER" id="PTHR10293">
    <property type="entry name" value="GLUTAREDOXIN FAMILY MEMBER"/>
    <property type="match status" value="1"/>
</dbReference>
<dbReference type="EMBL" id="KV424004">
    <property type="protein sequence ID" value="KZT54951.1"/>
    <property type="molecule type" value="Genomic_DNA"/>
</dbReference>
<dbReference type="GO" id="GO:0051537">
    <property type="term" value="F:2 iron, 2 sulfur cluster binding"/>
    <property type="evidence" value="ECO:0007669"/>
    <property type="project" value="UniProtKB-KW"/>
</dbReference>
<dbReference type="InParanoid" id="A0A165EIR1"/>
<keyword evidence="4" id="KW-0411">Iron-sulfur</keyword>
<dbReference type="STRING" id="1353952.A0A165EIR1"/>
<dbReference type="InterPro" id="IPR004480">
    <property type="entry name" value="Monothiol_GRX-rel"/>
</dbReference>
<keyword evidence="8" id="KW-1185">Reference proteome</keyword>
<dbReference type="GO" id="GO:0046872">
    <property type="term" value="F:metal ion binding"/>
    <property type="evidence" value="ECO:0007669"/>
    <property type="project" value="UniProtKB-KW"/>
</dbReference>
<evidence type="ECO:0000256" key="1">
    <source>
        <dbReference type="ARBA" id="ARBA00022714"/>
    </source>
</evidence>
<name>A0A165EIR1_9BASI</name>
<proteinExistence type="predicted"/>